<organism evidence="8">
    <name type="scientific">Caenorhabditis brenneri</name>
    <name type="common">Nematode worm</name>
    <dbReference type="NCBI Taxonomy" id="135651"/>
    <lineage>
        <taxon>Eukaryota</taxon>
        <taxon>Metazoa</taxon>
        <taxon>Ecdysozoa</taxon>
        <taxon>Nematoda</taxon>
        <taxon>Chromadorea</taxon>
        <taxon>Rhabditida</taxon>
        <taxon>Rhabditina</taxon>
        <taxon>Rhabditomorpha</taxon>
        <taxon>Rhabditoidea</taxon>
        <taxon>Rhabditidae</taxon>
        <taxon>Peloderinae</taxon>
        <taxon>Caenorhabditis</taxon>
    </lineage>
</organism>
<dbReference type="InterPro" id="IPR013083">
    <property type="entry name" value="Znf_RING/FYVE/PHD"/>
</dbReference>
<dbReference type="EMBL" id="GL379812">
    <property type="protein sequence ID" value="EGT44012.1"/>
    <property type="molecule type" value="Genomic_DNA"/>
</dbReference>
<evidence type="ECO:0000313" key="7">
    <source>
        <dbReference type="EMBL" id="EGT44012.1"/>
    </source>
</evidence>
<dbReference type="PROSITE" id="PS50089">
    <property type="entry name" value="ZF_RING_2"/>
    <property type="match status" value="1"/>
</dbReference>
<dbReference type="GO" id="GO:0008270">
    <property type="term" value="F:zinc ion binding"/>
    <property type="evidence" value="ECO:0007669"/>
    <property type="project" value="UniProtKB-KW"/>
</dbReference>
<keyword evidence="1" id="KW-0479">Metal-binding</keyword>
<evidence type="ECO:0000256" key="1">
    <source>
        <dbReference type="ARBA" id="ARBA00022723"/>
    </source>
</evidence>
<accession>G0MUM2</accession>
<proteinExistence type="predicted"/>
<dbReference type="InParanoid" id="G0MUM2"/>
<gene>
    <name evidence="7" type="ORF">CAEBREN_05464</name>
</gene>
<dbReference type="STRING" id="135651.G0MUM2"/>
<evidence type="ECO:0000256" key="4">
    <source>
        <dbReference type="PROSITE-ProRule" id="PRU00175"/>
    </source>
</evidence>
<keyword evidence="8" id="KW-1185">Reference proteome</keyword>
<dbReference type="InterPro" id="IPR052667">
    <property type="entry name" value="E3_ubiquitin-ligase_RING"/>
</dbReference>
<evidence type="ECO:0000313" key="8">
    <source>
        <dbReference type="Proteomes" id="UP000008068"/>
    </source>
</evidence>
<dbReference type="Proteomes" id="UP000008068">
    <property type="component" value="Unassembled WGS sequence"/>
</dbReference>
<feature type="domain" description="RING-type" evidence="6">
    <location>
        <begin position="96"/>
        <end position="121"/>
    </location>
</feature>
<feature type="coiled-coil region" evidence="5">
    <location>
        <begin position="15"/>
        <end position="66"/>
    </location>
</feature>
<sequence>MQSGNKQVCHKDLMINQLKAELAECRLALENEKAKSELNVEKNHLLKLYRDELSDADKTILKQEQKIVKLHEQMKSFTVDIEMNKKRSNKELFPCCGHTLCFTCVERLINKEGTIKCPFDRTPTKLQGVDIERGLPRNYAVLNMCT</sequence>
<evidence type="ECO:0000259" key="6">
    <source>
        <dbReference type="PROSITE" id="PS50089"/>
    </source>
</evidence>
<dbReference type="HOGENOM" id="CLU_1779086_0_0_1"/>
<evidence type="ECO:0000256" key="2">
    <source>
        <dbReference type="ARBA" id="ARBA00022771"/>
    </source>
</evidence>
<evidence type="ECO:0000256" key="5">
    <source>
        <dbReference type="SAM" id="Coils"/>
    </source>
</evidence>
<dbReference type="PANTHER" id="PTHR47156">
    <property type="entry name" value="PROTEIN CBG20824"/>
    <property type="match status" value="1"/>
</dbReference>
<keyword evidence="5" id="KW-0175">Coiled coil</keyword>
<dbReference type="PROSITE" id="PS00518">
    <property type="entry name" value="ZF_RING_1"/>
    <property type="match status" value="1"/>
</dbReference>
<keyword evidence="3" id="KW-0862">Zinc</keyword>
<dbReference type="InterPro" id="IPR001841">
    <property type="entry name" value="Znf_RING"/>
</dbReference>
<keyword evidence="2 4" id="KW-0863">Zinc-finger</keyword>
<reference evidence="8" key="1">
    <citation type="submission" date="2011-07" db="EMBL/GenBank/DDBJ databases">
        <authorList>
            <consortium name="Caenorhabditis brenneri Sequencing and Analysis Consortium"/>
            <person name="Wilson R.K."/>
        </authorList>
    </citation>
    <scope>NUCLEOTIDE SEQUENCE [LARGE SCALE GENOMIC DNA]</scope>
    <source>
        <strain evidence="8">PB2801</strain>
    </source>
</reference>
<dbReference type="PANTHER" id="PTHR47156:SF10">
    <property type="entry name" value="E3 UBIQUITIN-PROTEIN LIGASE TRIM-21-RELATED"/>
    <property type="match status" value="1"/>
</dbReference>
<evidence type="ECO:0000256" key="3">
    <source>
        <dbReference type="ARBA" id="ARBA00022833"/>
    </source>
</evidence>
<protein>
    <recommendedName>
        <fullName evidence="6">RING-type domain-containing protein</fullName>
    </recommendedName>
</protein>
<dbReference type="Gene3D" id="3.30.40.10">
    <property type="entry name" value="Zinc/RING finger domain, C3HC4 (zinc finger)"/>
    <property type="match status" value="1"/>
</dbReference>
<dbReference type="AlphaFoldDB" id="G0MUM2"/>
<dbReference type="InterPro" id="IPR017907">
    <property type="entry name" value="Znf_RING_CS"/>
</dbReference>
<dbReference type="SUPFAM" id="SSF57850">
    <property type="entry name" value="RING/U-box"/>
    <property type="match status" value="1"/>
</dbReference>
<name>G0MUM2_CAEBE</name>